<evidence type="ECO:0000256" key="2">
    <source>
        <dbReference type="ARBA" id="ARBA00021549"/>
    </source>
</evidence>
<evidence type="ECO:0000259" key="12">
    <source>
        <dbReference type="Pfam" id="PF12019"/>
    </source>
</evidence>
<proteinExistence type="inferred from homology"/>
<evidence type="ECO:0000256" key="10">
    <source>
        <dbReference type="ARBA" id="ARBA00030775"/>
    </source>
</evidence>
<dbReference type="AlphaFoldDB" id="A0A448GTH5"/>
<evidence type="ECO:0000256" key="1">
    <source>
        <dbReference type="ARBA" id="ARBA00004377"/>
    </source>
</evidence>
<comment type="similarity">
    <text evidence="9">Belongs to the GSP H family.</text>
</comment>
<comment type="subcellular location">
    <subcellularLocation>
        <location evidence="1">Cell inner membrane</location>
        <topology evidence="1">Single-pass membrane protein</topology>
    </subcellularLocation>
</comment>
<dbReference type="InterPro" id="IPR022346">
    <property type="entry name" value="T2SS_GspH"/>
</dbReference>
<dbReference type="Pfam" id="PF07963">
    <property type="entry name" value="N_methyl"/>
    <property type="match status" value="1"/>
</dbReference>
<dbReference type="Gene3D" id="3.55.40.10">
    <property type="entry name" value="minor pseudopilin epsh domain"/>
    <property type="match status" value="1"/>
</dbReference>
<feature type="domain" description="General secretion pathway GspH" evidence="12">
    <location>
        <begin position="43"/>
        <end position="159"/>
    </location>
</feature>
<evidence type="ECO:0000256" key="8">
    <source>
        <dbReference type="ARBA" id="ARBA00023136"/>
    </source>
</evidence>
<dbReference type="GO" id="GO:0005886">
    <property type="term" value="C:plasma membrane"/>
    <property type="evidence" value="ECO:0007669"/>
    <property type="project" value="UniProtKB-SubCell"/>
</dbReference>
<evidence type="ECO:0000256" key="3">
    <source>
        <dbReference type="ARBA" id="ARBA00022475"/>
    </source>
</evidence>
<protein>
    <recommendedName>
        <fullName evidence="2">Type II secretion system protein H</fullName>
    </recommendedName>
    <alternativeName>
        <fullName evidence="10">General secretion pathway protein H</fullName>
    </alternativeName>
</protein>
<dbReference type="EMBL" id="LR134343">
    <property type="protein sequence ID" value="VEG12110.1"/>
    <property type="molecule type" value="Genomic_DNA"/>
</dbReference>
<dbReference type="KEGG" id="mcun:NCTC10297_00024"/>
<keyword evidence="4" id="KW-0488">Methylation</keyword>
<evidence type="ECO:0000256" key="9">
    <source>
        <dbReference type="ARBA" id="ARBA00025772"/>
    </source>
</evidence>
<evidence type="ECO:0000313" key="14">
    <source>
        <dbReference type="Proteomes" id="UP000274100"/>
    </source>
</evidence>
<evidence type="ECO:0000256" key="7">
    <source>
        <dbReference type="ARBA" id="ARBA00022989"/>
    </source>
</evidence>
<dbReference type="OrthoDB" id="6658040at2"/>
<name>A0A448GTH5_9GAMM</name>
<evidence type="ECO:0000256" key="4">
    <source>
        <dbReference type="ARBA" id="ARBA00022481"/>
    </source>
</evidence>
<reference evidence="13 14" key="1">
    <citation type="submission" date="2018-12" db="EMBL/GenBank/DDBJ databases">
        <authorList>
            <consortium name="Pathogen Informatics"/>
        </authorList>
    </citation>
    <scope>NUCLEOTIDE SEQUENCE [LARGE SCALE GENOMIC DNA]</scope>
    <source>
        <strain evidence="13 14">NCTC10297</strain>
    </source>
</reference>
<keyword evidence="5" id="KW-0997">Cell inner membrane</keyword>
<evidence type="ECO:0000256" key="5">
    <source>
        <dbReference type="ARBA" id="ARBA00022519"/>
    </source>
</evidence>
<sequence length="175" mass="19270">MRVEQGLTLLEMMVVLAIVAVVALAAIPAYDRLMARMESQRVASEVNEAIRRAKIEAARNQKDTIVCLLDGSGGCHRLGDGGLMVFVDNNGNNRLDATDTVAMRQMWSLKYGTLSMSVSLSRDYIKFMGDNAKPRGHIGSIRYCSTMDTALSHQLVLNMYGLVTLKRADIEQIAC</sequence>
<dbReference type="RefSeq" id="WP_126329280.1">
    <property type="nucleotide sequence ID" value="NZ_LR134343.1"/>
</dbReference>
<keyword evidence="6 11" id="KW-0812">Transmembrane</keyword>
<dbReference type="NCBIfam" id="TIGR02532">
    <property type="entry name" value="IV_pilin_GFxxxE"/>
    <property type="match status" value="1"/>
</dbReference>
<dbReference type="InterPro" id="IPR045584">
    <property type="entry name" value="Pilin-like"/>
</dbReference>
<organism evidence="13 14">
    <name type="scientific">Moraxella cuniculi</name>
    <dbReference type="NCBI Taxonomy" id="34061"/>
    <lineage>
        <taxon>Bacteria</taxon>
        <taxon>Pseudomonadati</taxon>
        <taxon>Pseudomonadota</taxon>
        <taxon>Gammaproteobacteria</taxon>
        <taxon>Moraxellales</taxon>
        <taxon>Moraxellaceae</taxon>
        <taxon>Moraxella</taxon>
    </lineage>
</organism>
<dbReference type="GO" id="GO:0015628">
    <property type="term" value="P:protein secretion by the type II secretion system"/>
    <property type="evidence" value="ECO:0007669"/>
    <property type="project" value="InterPro"/>
</dbReference>
<keyword evidence="8 11" id="KW-0472">Membrane</keyword>
<dbReference type="PROSITE" id="PS00409">
    <property type="entry name" value="PROKAR_NTER_METHYL"/>
    <property type="match status" value="1"/>
</dbReference>
<keyword evidence="3" id="KW-1003">Cell membrane</keyword>
<dbReference type="GO" id="GO:0015627">
    <property type="term" value="C:type II protein secretion system complex"/>
    <property type="evidence" value="ECO:0007669"/>
    <property type="project" value="InterPro"/>
</dbReference>
<dbReference type="Pfam" id="PF12019">
    <property type="entry name" value="GspH"/>
    <property type="match status" value="1"/>
</dbReference>
<dbReference type="SUPFAM" id="SSF54523">
    <property type="entry name" value="Pili subunits"/>
    <property type="match status" value="1"/>
</dbReference>
<keyword evidence="7 11" id="KW-1133">Transmembrane helix</keyword>
<evidence type="ECO:0000256" key="11">
    <source>
        <dbReference type="SAM" id="Phobius"/>
    </source>
</evidence>
<accession>A0A448GTH5</accession>
<feature type="transmembrane region" description="Helical" evidence="11">
    <location>
        <begin position="12"/>
        <end position="30"/>
    </location>
</feature>
<gene>
    <name evidence="13" type="ORF">NCTC10297_00024</name>
</gene>
<evidence type="ECO:0000256" key="6">
    <source>
        <dbReference type="ARBA" id="ARBA00022692"/>
    </source>
</evidence>
<dbReference type="Proteomes" id="UP000274100">
    <property type="component" value="Chromosome"/>
</dbReference>
<evidence type="ECO:0000313" key="13">
    <source>
        <dbReference type="EMBL" id="VEG12110.1"/>
    </source>
</evidence>
<dbReference type="InterPro" id="IPR012902">
    <property type="entry name" value="N_methyl_site"/>
</dbReference>